<accession>A0A1L7R854</accession>
<organism evidence="2">
    <name type="scientific">Actinomyces succiniciruminis</name>
    <dbReference type="NCBI Taxonomy" id="1522002"/>
    <lineage>
        <taxon>Bacteria</taxon>
        <taxon>Bacillati</taxon>
        <taxon>Actinomycetota</taxon>
        <taxon>Actinomycetes</taxon>
        <taxon>Actinomycetales</taxon>
        <taxon>Actinomycetaceae</taxon>
        <taxon>Actinomyces</taxon>
    </lineage>
</organism>
<evidence type="ECO:0000256" key="1">
    <source>
        <dbReference type="SAM" id="SignalP"/>
    </source>
</evidence>
<protein>
    <submittedName>
        <fullName evidence="2">Twin arginine translocation (Tat) signal profile</fullName>
    </submittedName>
</protein>
<feature type="signal peptide" evidence="1">
    <location>
        <begin position="1"/>
        <end position="42"/>
    </location>
</feature>
<evidence type="ECO:0000313" key="2">
    <source>
        <dbReference type="EMBL" id="CED90025.1"/>
    </source>
</evidence>
<dbReference type="AlphaFoldDB" id="A0A1L7R854"/>
<gene>
    <name evidence="2" type="ORF">AAM4_0130</name>
</gene>
<proteinExistence type="predicted"/>
<sequence>MYSSTSQDASQPMRMSRRSLICGLGLRAGAALLVSTAPQAHAAGVEVSLTPGEEATEVATTAGTTMTVPVLLGGTLTVAGGSLPAGTRMALTWSSALYAAEEAPAITRDDEAFDCAFEAEPADDGTTGSATVLLGAQLPEGEFTLALGSVRALTYPDDIIAPPAATTVTLALPDGDREVTQEPADTGTSTDLLWGATIGVTWTALRWADGFHLWKPDTVALHSVGPSSVPAGTVIDVQVDAGAFTDLAVGPEDAAASGSIQGTVLRASYPIPEPVAADTILVIPIVAKTVELSGELASYEPPLLALTNADASQTQRLTGLETATREDNAVDAASKVLYGMGEE</sequence>
<keyword evidence="1" id="KW-0732">Signal</keyword>
<dbReference type="EMBL" id="LK995461">
    <property type="protein sequence ID" value="CED90025.1"/>
    <property type="molecule type" value="Genomic_DNA"/>
</dbReference>
<dbReference type="PROSITE" id="PS51318">
    <property type="entry name" value="TAT"/>
    <property type="match status" value="1"/>
</dbReference>
<reference evidence="2" key="1">
    <citation type="submission" date="2014-07" db="EMBL/GenBank/DDBJ databases">
        <authorList>
            <person name="Zhang J.E."/>
            <person name="Yang H."/>
            <person name="Guo J."/>
            <person name="Deng Z."/>
            <person name="Luo H."/>
            <person name="Luo M."/>
            <person name="Zhao B."/>
        </authorList>
    </citation>
    <scope>NUCLEOTIDE SEQUENCE</scope>
    <source>
        <strain evidence="2">AM4</strain>
    </source>
</reference>
<dbReference type="InterPro" id="IPR006311">
    <property type="entry name" value="TAT_signal"/>
</dbReference>
<name>A0A1L7R854_9ACTO</name>
<feature type="chain" id="PRO_5012656799" evidence="1">
    <location>
        <begin position="43"/>
        <end position="343"/>
    </location>
</feature>